<dbReference type="Proteomes" id="UP000217311">
    <property type="component" value="Chromosome"/>
</dbReference>
<proteinExistence type="predicted"/>
<accession>A0A2S1B7R9</accession>
<dbReference type="EMBL" id="CP023315">
    <property type="protein sequence ID" value="AWC68716.1"/>
    <property type="molecule type" value="Genomic_DNA"/>
</dbReference>
<gene>
    <name evidence="2" type="ORF">CA606_20295</name>
</gene>
<name>A0A2S1B7R9_CAUVI</name>
<evidence type="ECO:0000313" key="2">
    <source>
        <dbReference type="EMBL" id="AWC68716.1"/>
    </source>
</evidence>
<protein>
    <submittedName>
        <fullName evidence="2">Uncharacterized protein</fullName>
    </submittedName>
</protein>
<evidence type="ECO:0000313" key="3">
    <source>
        <dbReference type="Proteomes" id="UP000217311"/>
    </source>
</evidence>
<sequence>MDGFFGHPHPGDLFARNVKRSWGRGSGSPQEI</sequence>
<organism evidence="2 3">
    <name type="scientific">Caulobacter vibrioides</name>
    <name type="common">Caulobacter crescentus</name>
    <dbReference type="NCBI Taxonomy" id="155892"/>
    <lineage>
        <taxon>Bacteria</taxon>
        <taxon>Pseudomonadati</taxon>
        <taxon>Pseudomonadota</taxon>
        <taxon>Alphaproteobacteria</taxon>
        <taxon>Caulobacterales</taxon>
        <taxon>Caulobacteraceae</taxon>
        <taxon>Caulobacter</taxon>
    </lineage>
</organism>
<reference evidence="3" key="1">
    <citation type="submission" date="2017-09" db="EMBL/GenBank/DDBJ databases">
        <title>Genome evolution observed in wild isolates of Caulobacter crescentus.</title>
        <authorList>
            <person name="Ely B."/>
            <person name="Wilson K."/>
            <person name="Scott D."/>
        </authorList>
    </citation>
    <scope>NUCLEOTIDE SEQUENCE [LARGE SCALE GENOMIC DNA]</scope>
    <source>
        <strain evidence="3">CB13b1a</strain>
    </source>
</reference>
<dbReference type="AlphaFoldDB" id="A0A2S1B7R9"/>
<evidence type="ECO:0000256" key="1">
    <source>
        <dbReference type="SAM" id="MobiDB-lite"/>
    </source>
</evidence>
<feature type="region of interest" description="Disordered" evidence="1">
    <location>
        <begin position="1"/>
        <end position="32"/>
    </location>
</feature>